<evidence type="ECO:0000259" key="10">
    <source>
        <dbReference type="Pfam" id="PF00551"/>
    </source>
</evidence>
<dbReference type="RefSeq" id="WP_205260746.1">
    <property type="nucleotide sequence ID" value="NZ_JAERWK010000012.1"/>
</dbReference>
<feature type="domain" description="Formyl transferase N-terminal" evidence="10">
    <location>
        <begin position="1"/>
        <end position="179"/>
    </location>
</feature>
<dbReference type="InterPro" id="IPR044135">
    <property type="entry name" value="Met-tRNA-FMT_C"/>
</dbReference>
<comment type="catalytic activity">
    <reaction evidence="7 8">
        <text>L-methionyl-tRNA(fMet) + (6R)-10-formyltetrahydrofolate = N-formyl-L-methionyl-tRNA(fMet) + (6S)-5,6,7,8-tetrahydrofolate + H(+)</text>
        <dbReference type="Rhea" id="RHEA:24380"/>
        <dbReference type="Rhea" id="RHEA-COMP:9952"/>
        <dbReference type="Rhea" id="RHEA-COMP:9953"/>
        <dbReference type="ChEBI" id="CHEBI:15378"/>
        <dbReference type="ChEBI" id="CHEBI:57453"/>
        <dbReference type="ChEBI" id="CHEBI:78530"/>
        <dbReference type="ChEBI" id="CHEBI:78844"/>
        <dbReference type="ChEBI" id="CHEBI:195366"/>
        <dbReference type="EC" id="2.1.2.9"/>
    </reaction>
</comment>
<comment type="function">
    <text evidence="1 8">Attaches a formyl group to the free amino group of methionyl-tRNA(fMet). The formyl group appears to play a dual role in the initiator identity of N-formylmethionyl-tRNA by promoting its recognition by IF2 and preventing the misappropriation of this tRNA by the elongation apparatus.</text>
</comment>
<dbReference type="Proteomes" id="UP000663792">
    <property type="component" value="Unassembled WGS sequence"/>
</dbReference>
<evidence type="ECO:0000313" key="13">
    <source>
        <dbReference type="Proteomes" id="UP000663792"/>
    </source>
</evidence>
<dbReference type="EMBL" id="JAERWK010000012">
    <property type="protein sequence ID" value="MBM9467744.1"/>
    <property type="molecule type" value="Genomic_DNA"/>
</dbReference>
<feature type="region of interest" description="Disordered" evidence="9">
    <location>
        <begin position="252"/>
        <end position="277"/>
    </location>
</feature>
<dbReference type="PANTHER" id="PTHR11138">
    <property type="entry name" value="METHIONYL-TRNA FORMYLTRANSFERASE"/>
    <property type="match status" value="1"/>
</dbReference>
<evidence type="ECO:0000256" key="5">
    <source>
        <dbReference type="ARBA" id="ARBA00022679"/>
    </source>
</evidence>
<protein>
    <recommendedName>
        <fullName evidence="4 8">Methionyl-tRNA formyltransferase</fullName>
        <ecNumber evidence="3 8">2.1.2.9</ecNumber>
    </recommendedName>
</protein>
<evidence type="ECO:0000313" key="12">
    <source>
        <dbReference type="EMBL" id="MBM9467744.1"/>
    </source>
</evidence>
<keyword evidence="6 8" id="KW-0648">Protein biosynthesis</keyword>
<dbReference type="InterPro" id="IPR005794">
    <property type="entry name" value="Fmt"/>
</dbReference>
<evidence type="ECO:0000256" key="8">
    <source>
        <dbReference type="HAMAP-Rule" id="MF_00182"/>
    </source>
</evidence>
<dbReference type="InterPro" id="IPR041711">
    <property type="entry name" value="Met-tRNA-FMT_N"/>
</dbReference>
<dbReference type="GO" id="GO:0004479">
    <property type="term" value="F:methionyl-tRNA formyltransferase activity"/>
    <property type="evidence" value="ECO:0007669"/>
    <property type="project" value="UniProtKB-UniRule"/>
</dbReference>
<dbReference type="PANTHER" id="PTHR11138:SF5">
    <property type="entry name" value="METHIONYL-TRNA FORMYLTRANSFERASE, MITOCHONDRIAL"/>
    <property type="match status" value="1"/>
</dbReference>
<evidence type="ECO:0000256" key="4">
    <source>
        <dbReference type="ARBA" id="ARBA00016014"/>
    </source>
</evidence>
<evidence type="ECO:0000256" key="1">
    <source>
        <dbReference type="ARBA" id="ARBA00002606"/>
    </source>
</evidence>
<comment type="similarity">
    <text evidence="2 8">Belongs to the Fmt family.</text>
</comment>
<comment type="caution">
    <text evidence="12">The sequence shown here is derived from an EMBL/GenBank/DDBJ whole genome shotgun (WGS) entry which is preliminary data.</text>
</comment>
<organism evidence="12 13">
    <name type="scientific">Nakamurella leprariae</name>
    <dbReference type="NCBI Taxonomy" id="2803911"/>
    <lineage>
        <taxon>Bacteria</taxon>
        <taxon>Bacillati</taxon>
        <taxon>Actinomycetota</taxon>
        <taxon>Actinomycetes</taxon>
        <taxon>Nakamurellales</taxon>
        <taxon>Nakamurellaceae</taxon>
        <taxon>Nakamurella</taxon>
    </lineage>
</organism>
<evidence type="ECO:0000259" key="11">
    <source>
        <dbReference type="Pfam" id="PF02911"/>
    </source>
</evidence>
<evidence type="ECO:0000256" key="2">
    <source>
        <dbReference type="ARBA" id="ARBA00010699"/>
    </source>
</evidence>
<dbReference type="AlphaFoldDB" id="A0A938YGK7"/>
<keyword evidence="5 8" id="KW-0808">Transferase</keyword>
<feature type="binding site" evidence="8">
    <location>
        <begin position="109"/>
        <end position="112"/>
    </location>
    <ligand>
        <name>(6S)-5,6,7,8-tetrahydrofolate</name>
        <dbReference type="ChEBI" id="CHEBI:57453"/>
    </ligand>
</feature>
<dbReference type="EC" id="2.1.2.9" evidence="3 8"/>
<proteinExistence type="inferred from homology"/>
<dbReference type="InterPro" id="IPR037022">
    <property type="entry name" value="Formyl_trans_C_sf"/>
</dbReference>
<feature type="region of interest" description="Disordered" evidence="9">
    <location>
        <begin position="293"/>
        <end position="333"/>
    </location>
</feature>
<reference evidence="12" key="1">
    <citation type="submission" date="2021-01" db="EMBL/GenBank/DDBJ databases">
        <title>YIM 132084 draft genome.</title>
        <authorList>
            <person name="An D."/>
        </authorList>
    </citation>
    <scope>NUCLEOTIDE SEQUENCE</scope>
    <source>
        <strain evidence="12">YIM 132084</strain>
    </source>
</reference>
<sequence length="333" mass="34421">MRIVFAGTPAAAVPSLHAALASPHEVVAVITRPDARTGRGRTLRRSPVGEVADAAGVPVLTPASARTPEFLDQLSALAPQAAAIVAYGALLPASVLAVPPAGWVNVHFSLLPQWRGASPVHAAIRYGDDVTGVSTFRLEEGLDTGPVFGTVTEAVRQRDTTSELTARLAESGARLLVATLDGIADGSLHPQPQQGEGTAVTRKVTVADAAIDWSQPAVAVDRFVRAMTDEPGAWTDSPWGRLVLGPVEPVAVGSGVGPDGRPDGRPDGTAPADRVPPGRVVVGRREVLVGTGSSPVRLGTVTAPGRRAMPAADWARGARPDPDTVLGARQETR</sequence>
<dbReference type="Gene3D" id="3.10.25.10">
    <property type="entry name" value="Formyl transferase, C-terminal domain"/>
    <property type="match status" value="1"/>
</dbReference>
<name>A0A938YGK7_9ACTN</name>
<dbReference type="Gene3D" id="3.40.50.170">
    <property type="entry name" value="Formyl transferase, N-terminal domain"/>
    <property type="match status" value="1"/>
</dbReference>
<accession>A0A938YGK7</accession>
<evidence type="ECO:0000256" key="6">
    <source>
        <dbReference type="ARBA" id="ARBA00022917"/>
    </source>
</evidence>
<dbReference type="InterPro" id="IPR005793">
    <property type="entry name" value="Formyl_trans_C"/>
</dbReference>
<evidence type="ECO:0000256" key="9">
    <source>
        <dbReference type="SAM" id="MobiDB-lite"/>
    </source>
</evidence>
<keyword evidence="13" id="KW-1185">Reference proteome</keyword>
<dbReference type="HAMAP" id="MF_00182">
    <property type="entry name" value="Formyl_trans"/>
    <property type="match status" value="1"/>
</dbReference>
<dbReference type="SUPFAM" id="SSF50486">
    <property type="entry name" value="FMT C-terminal domain-like"/>
    <property type="match status" value="1"/>
</dbReference>
<evidence type="ECO:0000256" key="3">
    <source>
        <dbReference type="ARBA" id="ARBA00012261"/>
    </source>
</evidence>
<feature type="domain" description="Formyl transferase C-terminal" evidence="11">
    <location>
        <begin position="203"/>
        <end position="318"/>
    </location>
</feature>
<dbReference type="GO" id="GO:0005829">
    <property type="term" value="C:cytosol"/>
    <property type="evidence" value="ECO:0007669"/>
    <property type="project" value="TreeGrafter"/>
</dbReference>
<dbReference type="InterPro" id="IPR002376">
    <property type="entry name" value="Formyl_transf_N"/>
</dbReference>
<evidence type="ECO:0000256" key="7">
    <source>
        <dbReference type="ARBA" id="ARBA00048558"/>
    </source>
</evidence>
<dbReference type="InterPro" id="IPR011034">
    <property type="entry name" value="Formyl_transferase-like_C_sf"/>
</dbReference>
<dbReference type="SUPFAM" id="SSF53328">
    <property type="entry name" value="Formyltransferase"/>
    <property type="match status" value="1"/>
</dbReference>
<dbReference type="Pfam" id="PF00551">
    <property type="entry name" value="Formyl_trans_N"/>
    <property type="match status" value="1"/>
</dbReference>
<dbReference type="InterPro" id="IPR036477">
    <property type="entry name" value="Formyl_transf_N_sf"/>
</dbReference>
<dbReference type="Pfam" id="PF02911">
    <property type="entry name" value="Formyl_trans_C"/>
    <property type="match status" value="1"/>
</dbReference>
<dbReference type="CDD" id="cd08646">
    <property type="entry name" value="FMT_core_Met-tRNA-FMT_N"/>
    <property type="match status" value="1"/>
</dbReference>
<gene>
    <name evidence="8" type="primary">fmt</name>
    <name evidence="12" type="ORF">JL106_10675</name>
</gene>
<dbReference type="CDD" id="cd08704">
    <property type="entry name" value="Met_tRNA_FMT_C"/>
    <property type="match status" value="1"/>
</dbReference>